<dbReference type="Proteomes" id="UP000825729">
    <property type="component" value="Unassembled WGS sequence"/>
</dbReference>
<organism evidence="9 10">
    <name type="scientific">Aristolochia fimbriata</name>
    <name type="common">White veined hardy Dutchman's pipe vine</name>
    <dbReference type="NCBI Taxonomy" id="158543"/>
    <lineage>
        <taxon>Eukaryota</taxon>
        <taxon>Viridiplantae</taxon>
        <taxon>Streptophyta</taxon>
        <taxon>Embryophyta</taxon>
        <taxon>Tracheophyta</taxon>
        <taxon>Spermatophyta</taxon>
        <taxon>Magnoliopsida</taxon>
        <taxon>Magnoliidae</taxon>
        <taxon>Piperales</taxon>
        <taxon>Aristolochiaceae</taxon>
        <taxon>Aristolochia</taxon>
    </lineage>
</organism>
<keyword evidence="3" id="KW-0805">Transcription regulation</keyword>
<evidence type="ECO:0000313" key="9">
    <source>
        <dbReference type="EMBL" id="KAG9443461.1"/>
    </source>
</evidence>
<dbReference type="InterPro" id="IPR044810">
    <property type="entry name" value="WRKY_plant"/>
</dbReference>
<feature type="compositionally biased region" description="Polar residues" evidence="7">
    <location>
        <begin position="135"/>
        <end position="150"/>
    </location>
</feature>
<evidence type="ECO:0000259" key="8">
    <source>
        <dbReference type="PROSITE" id="PS50811"/>
    </source>
</evidence>
<name>A0AAV7E6L4_ARIFI</name>
<dbReference type="GO" id="GO:0043565">
    <property type="term" value="F:sequence-specific DNA binding"/>
    <property type="evidence" value="ECO:0007669"/>
    <property type="project" value="InterPro"/>
</dbReference>
<evidence type="ECO:0000256" key="6">
    <source>
        <dbReference type="ARBA" id="ARBA00023242"/>
    </source>
</evidence>
<dbReference type="PANTHER" id="PTHR31221">
    <property type="entry name" value="WRKY TRANSCRIPTION FACTOR PROTEIN 1-RELATED"/>
    <property type="match status" value="1"/>
</dbReference>
<dbReference type="Gene3D" id="2.20.25.80">
    <property type="entry name" value="WRKY domain"/>
    <property type="match status" value="2"/>
</dbReference>
<keyword evidence="4" id="KW-0238">DNA-binding</keyword>
<gene>
    <name evidence="9" type="ORF">H6P81_014801</name>
</gene>
<dbReference type="GO" id="GO:0003700">
    <property type="term" value="F:DNA-binding transcription factor activity"/>
    <property type="evidence" value="ECO:0007669"/>
    <property type="project" value="InterPro"/>
</dbReference>
<dbReference type="FunFam" id="2.20.25.80:FF:000006">
    <property type="entry name" value="WRKY transcription factor"/>
    <property type="match status" value="1"/>
</dbReference>
<feature type="domain" description="WRKY" evidence="8">
    <location>
        <begin position="268"/>
        <end position="326"/>
    </location>
</feature>
<keyword evidence="6" id="KW-0539">Nucleus</keyword>
<dbReference type="Pfam" id="PF03106">
    <property type="entry name" value="WRKY"/>
    <property type="match status" value="2"/>
</dbReference>
<feature type="domain" description="WRKY" evidence="8">
    <location>
        <begin position="437"/>
        <end position="502"/>
    </location>
</feature>
<evidence type="ECO:0000256" key="1">
    <source>
        <dbReference type="ARBA" id="ARBA00004123"/>
    </source>
</evidence>
<feature type="compositionally biased region" description="Polar residues" evidence="7">
    <location>
        <begin position="231"/>
        <end position="250"/>
    </location>
</feature>
<evidence type="ECO:0000256" key="3">
    <source>
        <dbReference type="ARBA" id="ARBA00023015"/>
    </source>
</evidence>
<dbReference type="EMBL" id="JAINDJ010000006">
    <property type="protein sequence ID" value="KAG9443461.1"/>
    <property type="molecule type" value="Genomic_DNA"/>
</dbReference>
<feature type="compositionally biased region" description="Basic and acidic residues" evidence="7">
    <location>
        <begin position="26"/>
        <end position="35"/>
    </location>
</feature>
<feature type="compositionally biased region" description="Basic and acidic residues" evidence="7">
    <location>
        <begin position="48"/>
        <end position="61"/>
    </location>
</feature>
<keyword evidence="2" id="KW-0677">Repeat</keyword>
<dbReference type="SUPFAM" id="SSF118290">
    <property type="entry name" value="WRKY DNA-binding domain"/>
    <property type="match status" value="2"/>
</dbReference>
<dbReference type="GO" id="GO:0005634">
    <property type="term" value="C:nucleus"/>
    <property type="evidence" value="ECO:0007669"/>
    <property type="project" value="UniProtKB-SubCell"/>
</dbReference>
<sequence length="643" mass="69666">MDENARSESLDPRNGASESNSSPSELRFDGFRAENSEISAPDGASADGEGKRDQFGGKPDFRAFPGVGSNAARYKTMSPARLPITRSPCLTIPPGLSPTTLLDSPVLLSNMKAEPSPTTGTFSMPHLRHDARGSESFSSPRDTSNSSSFDEGSPGDFEFKPHVESLSNSALSSLGPRVSVGSNFQQGKQFSSPPSVTTENVNASCHDLTLSVTPSNPAGHVVTSRAGATTEISADGPQQTQNLDNGNHVSQSDHRGHNPLVVVEKSSEDGYNWRKYGQKHVKGSEFPRSYYKCTHPNCQVKKQLERSHDGQITDIIYKGKHDHPKPQPSRRLAVGTILSSQGEERSDAYSSMITDENPSSLQINASNHVEASGTLERCPISVSDDDIEGARSSKAGNDIDDEDDPEAKRRKTDLGSIDVSPLGKVTREPRVVVQTLSEVDILDDGYRWRKYGQKVVKGNPNPRSYYKCTNAGCPVRKHVERASHDPKAVITTYEGKHNHDVPSARSSSHEAAGPMALNDAGVHNAHLPSAFDGMLRADQSGNDDVISLDLGVGISSNLENRPNEKKLSQDTTQIHCQNPIGGMVHNEVIHATPVSSYYGGRLDVPDCIRPREDQGESFTFNTPSMNHSPNLYPQNIGRLVMGP</sequence>
<dbReference type="AlphaFoldDB" id="A0AAV7E6L4"/>
<proteinExistence type="predicted"/>
<feature type="region of interest" description="Disordered" evidence="7">
    <location>
        <begin position="1"/>
        <end position="161"/>
    </location>
</feature>
<dbReference type="InterPro" id="IPR003657">
    <property type="entry name" value="WRKY_dom"/>
</dbReference>
<accession>A0AAV7E6L4</accession>
<evidence type="ECO:0000256" key="5">
    <source>
        <dbReference type="ARBA" id="ARBA00023163"/>
    </source>
</evidence>
<feature type="region of interest" description="Disordered" evidence="7">
    <location>
        <begin position="375"/>
        <end position="413"/>
    </location>
</feature>
<dbReference type="PROSITE" id="PS50811">
    <property type="entry name" value="WRKY"/>
    <property type="match status" value="2"/>
</dbReference>
<comment type="caution">
    <text evidence="9">The sequence shown here is derived from an EMBL/GenBank/DDBJ whole genome shotgun (WGS) entry which is preliminary data.</text>
</comment>
<dbReference type="SMART" id="SM00774">
    <property type="entry name" value="WRKY"/>
    <property type="match status" value="2"/>
</dbReference>
<dbReference type="PANTHER" id="PTHR31221:SF193">
    <property type="entry name" value="WRKY TRANSCRIPTION FACTOR PROTEIN 1-RELATED"/>
    <property type="match status" value="1"/>
</dbReference>
<feature type="compositionally biased region" description="Basic and acidic residues" evidence="7">
    <location>
        <begin position="1"/>
        <end position="11"/>
    </location>
</feature>
<evidence type="ECO:0000256" key="7">
    <source>
        <dbReference type="SAM" id="MobiDB-lite"/>
    </source>
</evidence>
<evidence type="ECO:0000313" key="10">
    <source>
        <dbReference type="Proteomes" id="UP000825729"/>
    </source>
</evidence>
<reference evidence="9 10" key="1">
    <citation type="submission" date="2021-07" db="EMBL/GenBank/DDBJ databases">
        <title>The Aristolochia fimbriata genome: insights into angiosperm evolution, floral development and chemical biosynthesis.</title>
        <authorList>
            <person name="Jiao Y."/>
        </authorList>
    </citation>
    <scope>NUCLEOTIDE SEQUENCE [LARGE SCALE GENOMIC DNA]</scope>
    <source>
        <strain evidence="9">IBCAS-2021</strain>
        <tissue evidence="9">Leaf</tissue>
    </source>
</reference>
<dbReference type="FunFam" id="2.20.25.80:FF:000001">
    <property type="entry name" value="WRKY transcription factor 33"/>
    <property type="match status" value="1"/>
</dbReference>
<feature type="region of interest" description="Disordered" evidence="7">
    <location>
        <begin position="231"/>
        <end position="257"/>
    </location>
</feature>
<evidence type="ECO:0000256" key="4">
    <source>
        <dbReference type="ARBA" id="ARBA00023125"/>
    </source>
</evidence>
<evidence type="ECO:0000256" key="2">
    <source>
        <dbReference type="ARBA" id="ARBA00022737"/>
    </source>
</evidence>
<comment type="subcellular location">
    <subcellularLocation>
        <location evidence="1">Nucleus</location>
    </subcellularLocation>
</comment>
<dbReference type="InterPro" id="IPR036576">
    <property type="entry name" value="WRKY_dom_sf"/>
</dbReference>
<protein>
    <recommendedName>
        <fullName evidence="8">WRKY domain-containing protein</fullName>
    </recommendedName>
</protein>
<keyword evidence="10" id="KW-1185">Reference proteome</keyword>
<keyword evidence="5" id="KW-0804">Transcription</keyword>